<dbReference type="CDD" id="cd10017">
    <property type="entry name" value="B3_DNA"/>
    <property type="match status" value="1"/>
</dbReference>
<sequence>MEKKLSAINWTAPVPNNGDEGESKPEGRGPEVLLGLLTDAEKAAVAAKNGGLPVLLLDRWGREYPAAKLRLWCSSGSYVLLGKWMDFVRQNELDPGDVIDVYFFRPLFAEEGGAAARVGLVVCSRVHPEEEERRRRDGPEVRKWRCEEKGNQMRKHKRRKC</sequence>
<dbReference type="InterPro" id="IPR015300">
    <property type="entry name" value="DNA-bd_pseudobarrel_sf"/>
</dbReference>
<evidence type="ECO:0000256" key="5">
    <source>
        <dbReference type="ARBA" id="ARBA00023242"/>
    </source>
</evidence>
<feature type="region of interest" description="Disordered" evidence="6">
    <location>
        <begin position="1"/>
        <end position="29"/>
    </location>
</feature>
<evidence type="ECO:0000313" key="7">
    <source>
        <dbReference type="EMBL" id="CAA2626101.1"/>
    </source>
</evidence>
<dbReference type="PANTHER" id="PTHR34397:SF17">
    <property type="entry name" value="OS08G0290200 PROTEIN"/>
    <property type="match status" value="1"/>
</dbReference>
<dbReference type="InterPro" id="IPR003340">
    <property type="entry name" value="B3_DNA-bd"/>
</dbReference>
<evidence type="ECO:0000256" key="3">
    <source>
        <dbReference type="ARBA" id="ARBA00023125"/>
    </source>
</evidence>
<dbReference type="SUPFAM" id="SSF101936">
    <property type="entry name" value="DNA-binding pseudobarrel domain"/>
    <property type="match status" value="1"/>
</dbReference>
<evidence type="ECO:0000256" key="6">
    <source>
        <dbReference type="SAM" id="MobiDB-lite"/>
    </source>
</evidence>
<protein>
    <submittedName>
        <fullName evidence="7">Uncharacterized protein</fullName>
    </submittedName>
</protein>
<evidence type="ECO:0000313" key="8">
    <source>
        <dbReference type="Proteomes" id="UP001189122"/>
    </source>
</evidence>
<organism evidence="7">
    <name type="scientific">Spirodela intermedia</name>
    <name type="common">Intermediate duckweed</name>
    <dbReference type="NCBI Taxonomy" id="51605"/>
    <lineage>
        <taxon>Eukaryota</taxon>
        <taxon>Viridiplantae</taxon>
        <taxon>Streptophyta</taxon>
        <taxon>Embryophyta</taxon>
        <taxon>Tracheophyta</taxon>
        <taxon>Spermatophyta</taxon>
        <taxon>Magnoliopsida</taxon>
        <taxon>Liliopsida</taxon>
        <taxon>Araceae</taxon>
        <taxon>Lemnoideae</taxon>
        <taxon>Spirodela</taxon>
    </lineage>
</organism>
<gene>
    <name evidence="7" type="ORF">SI7747_09011818</name>
</gene>
<dbReference type="GO" id="GO:0005634">
    <property type="term" value="C:nucleus"/>
    <property type="evidence" value="ECO:0007669"/>
    <property type="project" value="UniProtKB-SubCell"/>
</dbReference>
<accession>A0A7I8J5U7</accession>
<reference evidence="7 8" key="1">
    <citation type="submission" date="2019-12" db="EMBL/GenBank/DDBJ databases">
        <authorList>
            <person name="Scholz U."/>
            <person name="Mascher M."/>
            <person name="Fiebig A."/>
        </authorList>
    </citation>
    <scope>NUCLEOTIDE SEQUENCE</scope>
</reference>
<name>A0A7I8J5U7_SPIIN</name>
<dbReference type="PANTHER" id="PTHR34397">
    <property type="entry name" value="OS05G0237600 PROTEIN"/>
    <property type="match status" value="1"/>
</dbReference>
<keyword evidence="5" id="KW-0539">Nucleus</keyword>
<dbReference type="EMBL" id="LR743596">
    <property type="protein sequence ID" value="CAA2626101.1"/>
    <property type="molecule type" value="Genomic_DNA"/>
</dbReference>
<keyword evidence="3" id="KW-0238">DNA-binding</keyword>
<keyword evidence="8" id="KW-1185">Reference proteome</keyword>
<dbReference type="Proteomes" id="UP001189122">
    <property type="component" value="Unassembled WGS sequence"/>
</dbReference>
<dbReference type="EMBL" id="CACRZD030000009">
    <property type="protein sequence ID" value="CAA6665429.1"/>
    <property type="molecule type" value="Genomic_DNA"/>
</dbReference>
<evidence type="ECO:0000256" key="4">
    <source>
        <dbReference type="ARBA" id="ARBA00023163"/>
    </source>
</evidence>
<dbReference type="Gene3D" id="2.40.330.10">
    <property type="entry name" value="DNA-binding pseudobarrel domain"/>
    <property type="match status" value="1"/>
</dbReference>
<dbReference type="AlphaFoldDB" id="A0A7I8J5U7"/>
<evidence type="ECO:0000256" key="2">
    <source>
        <dbReference type="ARBA" id="ARBA00023015"/>
    </source>
</evidence>
<evidence type="ECO:0000256" key="1">
    <source>
        <dbReference type="ARBA" id="ARBA00004123"/>
    </source>
</evidence>
<proteinExistence type="predicted"/>
<keyword evidence="4" id="KW-0804">Transcription</keyword>
<keyword evidence="2" id="KW-0805">Transcription regulation</keyword>
<dbReference type="GO" id="GO:0003677">
    <property type="term" value="F:DNA binding"/>
    <property type="evidence" value="ECO:0007669"/>
    <property type="project" value="UniProtKB-KW"/>
</dbReference>
<comment type="subcellular location">
    <subcellularLocation>
        <location evidence="1">Nucleus</location>
    </subcellularLocation>
</comment>